<keyword evidence="3" id="KW-1185">Reference proteome</keyword>
<dbReference type="Gene3D" id="3.90.1010.10">
    <property type="match status" value="1"/>
</dbReference>
<evidence type="ECO:0000313" key="3">
    <source>
        <dbReference type="Proteomes" id="UP000256253"/>
    </source>
</evidence>
<sequence length="136" mass="14949">MQTARECLEELLEEAESIPPRQRLEWLVEFGDELPAPNGEAGELQRLPECQSPVSWAARVDGDRYLLAVTAPPSALVVRGFAGLVVPVLDTRPVDEVRDLPADLVDRLNLSGTVSELRLNGLRALWSKVRLPVTVG</sequence>
<dbReference type="RefSeq" id="WP_115923347.1">
    <property type="nucleotide sequence ID" value="NZ_QTUA01000001.1"/>
</dbReference>
<dbReference type="SUPFAM" id="SSF82649">
    <property type="entry name" value="SufE/NifU"/>
    <property type="match status" value="1"/>
</dbReference>
<reference evidence="2 3" key="1">
    <citation type="submission" date="2018-08" db="EMBL/GenBank/DDBJ databases">
        <title>Sequencing the genomes of 1000 actinobacteria strains.</title>
        <authorList>
            <person name="Klenk H.-P."/>
        </authorList>
    </citation>
    <scope>NUCLEOTIDE SEQUENCE [LARGE SCALE GENOMIC DNA]</scope>
    <source>
        <strain evidence="2 3">DSM 22967</strain>
    </source>
</reference>
<accession>A0A3D9USN7</accession>
<dbReference type="OrthoDB" id="9806335at2"/>
<dbReference type="EMBL" id="QTUA01000001">
    <property type="protein sequence ID" value="REF31523.1"/>
    <property type="molecule type" value="Genomic_DNA"/>
</dbReference>
<gene>
    <name evidence="2" type="ORF">DFJ65_2592</name>
</gene>
<dbReference type="AlphaFoldDB" id="A0A3D9USN7"/>
<comment type="caution">
    <text evidence="2">The sequence shown here is derived from an EMBL/GenBank/DDBJ whole genome shotgun (WGS) entry which is preliminary data.</text>
</comment>
<evidence type="ECO:0000259" key="1">
    <source>
        <dbReference type="Pfam" id="PF02657"/>
    </source>
</evidence>
<organism evidence="2 3">
    <name type="scientific">Calidifontibacter indicus</name>
    <dbReference type="NCBI Taxonomy" id="419650"/>
    <lineage>
        <taxon>Bacteria</taxon>
        <taxon>Bacillati</taxon>
        <taxon>Actinomycetota</taxon>
        <taxon>Actinomycetes</taxon>
        <taxon>Micrococcales</taxon>
        <taxon>Dermacoccaceae</taxon>
        <taxon>Calidifontibacter</taxon>
    </lineage>
</organism>
<feature type="domain" description="Fe-S metabolism associated" evidence="1">
    <location>
        <begin position="19"/>
        <end position="130"/>
    </location>
</feature>
<name>A0A3D9USN7_9MICO</name>
<dbReference type="Pfam" id="PF02657">
    <property type="entry name" value="SufE"/>
    <property type="match status" value="1"/>
</dbReference>
<dbReference type="InterPro" id="IPR003808">
    <property type="entry name" value="Fe-S_metab-assoc_dom"/>
</dbReference>
<dbReference type="Proteomes" id="UP000256253">
    <property type="component" value="Unassembled WGS sequence"/>
</dbReference>
<proteinExistence type="predicted"/>
<evidence type="ECO:0000313" key="2">
    <source>
        <dbReference type="EMBL" id="REF31523.1"/>
    </source>
</evidence>
<protein>
    <submittedName>
        <fullName evidence="2">Cysteine desulfuration protein SufE</fullName>
    </submittedName>
</protein>